<name>A2BN89_HYPBU</name>
<accession>A2BN89</accession>
<evidence type="ECO:0000256" key="8">
    <source>
        <dbReference type="ARBA" id="ARBA00044641"/>
    </source>
</evidence>
<organism evidence="11 12">
    <name type="scientific">Hyperthermus butylicus (strain DSM 5456 / JCM 9403 / PLM1-5)</name>
    <dbReference type="NCBI Taxonomy" id="415426"/>
    <lineage>
        <taxon>Archaea</taxon>
        <taxon>Thermoproteota</taxon>
        <taxon>Thermoprotei</taxon>
        <taxon>Desulfurococcales</taxon>
        <taxon>Pyrodictiaceae</taxon>
        <taxon>Hyperthermus</taxon>
    </lineage>
</organism>
<dbReference type="KEGG" id="hbu:Hbut_1636"/>
<dbReference type="eggNOG" id="arCOG04127">
    <property type="taxonomic scope" value="Archaea"/>
</dbReference>
<dbReference type="InterPro" id="IPR027417">
    <property type="entry name" value="P-loop_NTPase"/>
</dbReference>
<dbReference type="EC" id="2.7.1.78" evidence="2"/>
<dbReference type="EnsemblBacteria" id="ABM81450">
    <property type="protein sequence ID" value="ABM81450"/>
    <property type="gene ID" value="Hbut_1636"/>
</dbReference>
<keyword evidence="12" id="KW-1185">Reference proteome</keyword>
<dbReference type="InterPro" id="IPR045116">
    <property type="entry name" value="Clp1/Grc3"/>
</dbReference>
<keyword evidence="5" id="KW-0418">Kinase</keyword>
<comment type="catalytic activity">
    <reaction evidence="8">
        <text>a 5'-end dephospho-ribonucleoside-RNA + ATP = a 5'-end 5'-phospho-ribonucleoside-RNA + ADP + H(+)</text>
        <dbReference type="Rhea" id="RHEA:54580"/>
        <dbReference type="Rhea" id="RHEA-COMP:13936"/>
        <dbReference type="Rhea" id="RHEA-COMP:15179"/>
        <dbReference type="ChEBI" id="CHEBI:15378"/>
        <dbReference type="ChEBI" id="CHEBI:30616"/>
        <dbReference type="ChEBI" id="CHEBI:138282"/>
        <dbReference type="ChEBI" id="CHEBI:138284"/>
        <dbReference type="ChEBI" id="CHEBI:456216"/>
        <dbReference type="EC" id="2.7.1.78"/>
    </reaction>
</comment>
<dbReference type="Pfam" id="PF16575">
    <property type="entry name" value="CLP1_P"/>
    <property type="match status" value="1"/>
</dbReference>
<dbReference type="InterPro" id="IPR032319">
    <property type="entry name" value="CLP1_P"/>
</dbReference>
<dbReference type="Gene3D" id="3.40.50.300">
    <property type="entry name" value="P-loop containing nucleotide triphosphate hydrolases"/>
    <property type="match status" value="1"/>
</dbReference>
<evidence type="ECO:0000313" key="11">
    <source>
        <dbReference type="EMBL" id="ABM81450.1"/>
    </source>
</evidence>
<comment type="function">
    <text evidence="7">Polynucleotide kinase that can phosphorylate the 5'-hydroxyl groups of both single-stranded RNA (ssRNA) and single-stranded DNA (ssDNA). Exhibits a strong preference for ssRNA.</text>
</comment>
<feature type="domain" description="Clp1 P-loop" evidence="10">
    <location>
        <begin position="101"/>
        <end position="279"/>
    </location>
</feature>
<evidence type="ECO:0000256" key="5">
    <source>
        <dbReference type="ARBA" id="ARBA00022777"/>
    </source>
</evidence>
<keyword evidence="6" id="KW-0067">ATP-binding</keyword>
<keyword evidence="4" id="KW-0547">Nucleotide-binding</keyword>
<evidence type="ECO:0000256" key="6">
    <source>
        <dbReference type="ARBA" id="ARBA00022840"/>
    </source>
</evidence>
<evidence type="ECO:0000313" key="12">
    <source>
        <dbReference type="Proteomes" id="UP000002593"/>
    </source>
</evidence>
<evidence type="ECO:0000256" key="9">
    <source>
        <dbReference type="ARBA" id="ARBA00044673"/>
    </source>
</evidence>
<comment type="catalytic activity">
    <reaction evidence="9">
        <text>a 5'-end dephospho-2'-deoxyribonucleoside-DNA + ATP = a 5'-end 5'-phospho-2'-deoxyribonucleoside-DNA + ADP + H(+)</text>
        <dbReference type="Rhea" id="RHEA:15669"/>
        <dbReference type="Rhea" id="RHEA-COMP:13180"/>
        <dbReference type="Rhea" id="RHEA-COMP:13184"/>
        <dbReference type="ChEBI" id="CHEBI:15378"/>
        <dbReference type="ChEBI" id="CHEBI:30616"/>
        <dbReference type="ChEBI" id="CHEBI:136412"/>
        <dbReference type="ChEBI" id="CHEBI:136416"/>
        <dbReference type="ChEBI" id="CHEBI:456216"/>
        <dbReference type="EC" id="2.7.1.78"/>
    </reaction>
</comment>
<dbReference type="PANTHER" id="PTHR12755:SF3">
    <property type="entry name" value="POLYNUCLEOTIDE 5'-HYDROXYL-KINASE NOL9"/>
    <property type="match status" value="1"/>
</dbReference>
<evidence type="ECO:0000256" key="4">
    <source>
        <dbReference type="ARBA" id="ARBA00022741"/>
    </source>
</evidence>
<dbReference type="GO" id="GO:0051734">
    <property type="term" value="F:ATP-dependent polynucleotide 5'-hydroxyl-kinase activity"/>
    <property type="evidence" value="ECO:0007669"/>
    <property type="project" value="UniProtKB-EC"/>
</dbReference>
<evidence type="ECO:0000259" key="10">
    <source>
        <dbReference type="Pfam" id="PF16575"/>
    </source>
</evidence>
<evidence type="ECO:0000256" key="7">
    <source>
        <dbReference type="ARBA" id="ARBA00024737"/>
    </source>
</evidence>
<evidence type="ECO:0000256" key="1">
    <source>
        <dbReference type="ARBA" id="ARBA00001968"/>
    </source>
</evidence>
<sequence length="427" mass="46739">MRMRLYMEPGRIVRIVGPARARVASGQVMVLGAIFGAGAEFSIHSYRSYGVKALDDSIVEVELGAGAAVESPQPGEEVLDAWVSAVDSTLRRGCKRVMVLGPTDAGKSSLTALVVNRALLYGFRVGVVDADVGQADVGPPASVSAALVDKPILWLRELRADHIRFIGNITPQRSERRIVAAVVELVHRLLSRGAEVIAIDTDGWVQGLNSIEYKAEIARYTGVSAVFVIGDQKLYAMVRHVFAGIPCGVTLLPMPSVRRERDRVERRSLRREAYRRYLEPLYERMIYIDSVSIMGSCFFSGERLPPQQAARLAQILQVPVIAASETYDTVYVVTNGQPNPQNLEKASQTLQKQVYILDINLAVNALASLVGSDGEEKGLAIVKEIDFASGVIRVLTPYRGEVKGLILGNIRLSEELEETGRPLRCVI</sequence>
<dbReference type="Proteomes" id="UP000002593">
    <property type="component" value="Chromosome"/>
</dbReference>
<dbReference type="GO" id="GO:0006396">
    <property type="term" value="P:RNA processing"/>
    <property type="evidence" value="ECO:0007669"/>
    <property type="project" value="InterPro"/>
</dbReference>
<dbReference type="GO" id="GO:0005524">
    <property type="term" value="F:ATP binding"/>
    <property type="evidence" value="ECO:0007669"/>
    <property type="project" value="UniProtKB-KW"/>
</dbReference>
<proteinExistence type="predicted"/>
<evidence type="ECO:0000256" key="2">
    <source>
        <dbReference type="ARBA" id="ARBA00012157"/>
    </source>
</evidence>
<dbReference type="PANTHER" id="PTHR12755">
    <property type="entry name" value="CLEAVAGE/POLYADENYLATION FACTOR IA SUBUNIT CLP1P"/>
    <property type="match status" value="1"/>
</dbReference>
<dbReference type="STRING" id="415426.Hbut_1636"/>
<protein>
    <recommendedName>
        <fullName evidence="2">polynucleotide 5'-hydroxyl-kinase</fullName>
        <ecNumber evidence="2">2.7.1.78</ecNumber>
    </recommendedName>
</protein>
<keyword evidence="3" id="KW-0808">Transferase</keyword>
<dbReference type="OrthoDB" id="359472at2157"/>
<dbReference type="HOGENOM" id="CLU_051301_1_0_2"/>
<comment type="cofactor">
    <cofactor evidence="1">
        <name>a divalent metal cation</name>
        <dbReference type="ChEBI" id="CHEBI:60240"/>
    </cofactor>
</comment>
<dbReference type="EMBL" id="CP000493">
    <property type="protein sequence ID" value="ABM81450.1"/>
    <property type="molecule type" value="Genomic_DNA"/>
</dbReference>
<reference evidence="11 12" key="1">
    <citation type="journal article" date="2007" name="Archaea">
        <title>The genome of Hyperthermus butylicus: a sulfur-reducing, peptide fermenting, neutrophilic Crenarchaeote growing up to 108 degrees C.</title>
        <authorList>
            <person name="Brugger K."/>
            <person name="Chen L."/>
            <person name="Stark M."/>
            <person name="Zibat A."/>
            <person name="Redder P."/>
            <person name="Ruepp A."/>
            <person name="Awayez M."/>
            <person name="She Q."/>
            <person name="Garrett R.A."/>
            <person name="Klenk H.P."/>
        </authorList>
    </citation>
    <scope>NUCLEOTIDE SEQUENCE [LARGE SCALE GENOMIC DNA]</scope>
    <source>
        <strain evidence="12">DSM 5456 / JCM 9403 / PLM1-5</strain>
    </source>
</reference>
<dbReference type="SUPFAM" id="SSF52540">
    <property type="entry name" value="P-loop containing nucleoside triphosphate hydrolases"/>
    <property type="match status" value="1"/>
</dbReference>
<dbReference type="AlphaFoldDB" id="A2BN89"/>
<evidence type="ECO:0000256" key="3">
    <source>
        <dbReference type="ARBA" id="ARBA00022679"/>
    </source>
</evidence>
<gene>
    <name evidence="11" type="ordered locus">Hbut_1636</name>
</gene>